<dbReference type="Pfam" id="PF03466">
    <property type="entry name" value="LysR_substrate"/>
    <property type="match status" value="1"/>
</dbReference>
<evidence type="ECO:0000256" key="1">
    <source>
        <dbReference type="ARBA" id="ARBA00009437"/>
    </source>
</evidence>
<evidence type="ECO:0000256" key="2">
    <source>
        <dbReference type="ARBA" id="ARBA00023015"/>
    </source>
</evidence>
<comment type="similarity">
    <text evidence="1">Belongs to the LysR transcriptional regulatory family.</text>
</comment>
<evidence type="ECO:0000313" key="7">
    <source>
        <dbReference type="Proteomes" id="UP001597327"/>
    </source>
</evidence>
<keyword evidence="7" id="KW-1185">Reference proteome</keyword>
<feature type="domain" description="HTH lysR-type" evidence="5">
    <location>
        <begin position="1"/>
        <end position="58"/>
    </location>
</feature>
<dbReference type="EMBL" id="JBHUFA010000004">
    <property type="protein sequence ID" value="MFD1696517.1"/>
    <property type="molecule type" value="Genomic_DNA"/>
</dbReference>
<dbReference type="PANTHER" id="PTHR30346">
    <property type="entry name" value="TRANSCRIPTIONAL DUAL REGULATOR HCAR-RELATED"/>
    <property type="match status" value="1"/>
</dbReference>
<evidence type="ECO:0000259" key="5">
    <source>
        <dbReference type="PROSITE" id="PS50931"/>
    </source>
</evidence>
<dbReference type="PROSITE" id="PS50931">
    <property type="entry name" value="HTH_LYSR"/>
    <property type="match status" value="1"/>
</dbReference>
<dbReference type="SUPFAM" id="SSF46785">
    <property type="entry name" value="Winged helix' DNA-binding domain"/>
    <property type="match status" value="1"/>
</dbReference>
<keyword evidence="3" id="KW-0238">DNA-binding</keyword>
<evidence type="ECO:0000256" key="3">
    <source>
        <dbReference type="ARBA" id="ARBA00023125"/>
    </source>
</evidence>
<dbReference type="SUPFAM" id="SSF53850">
    <property type="entry name" value="Periplasmic binding protein-like II"/>
    <property type="match status" value="1"/>
</dbReference>
<dbReference type="Proteomes" id="UP001597327">
    <property type="component" value="Unassembled WGS sequence"/>
</dbReference>
<dbReference type="InterPro" id="IPR036388">
    <property type="entry name" value="WH-like_DNA-bd_sf"/>
</dbReference>
<dbReference type="PANTHER" id="PTHR30346:SF30">
    <property type="entry name" value="SMALL NEUTRAL PROTEASE REGULATORY PROTEIN"/>
    <property type="match status" value="1"/>
</dbReference>
<accession>A0ABW4JYG1</accession>
<dbReference type="InterPro" id="IPR005119">
    <property type="entry name" value="LysR_subst-bd"/>
</dbReference>
<evidence type="ECO:0000313" key="6">
    <source>
        <dbReference type="EMBL" id="MFD1696517.1"/>
    </source>
</evidence>
<dbReference type="InterPro" id="IPR000847">
    <property type="entry name" value="LysR_HTH_N"/>
</dbReference>
<keyword evidence="4" id="KW-0804">Transcription</keyword>
<dbReference type="Gene3D" id="1.10.10.10">
    <property type="entry name" value="Winged helix-like DNA-binding domain superfamily/Winged helix DNA-binding domain"/>
    <property type="match status" value="1"/>
</dbReference>
<dbReference type="Gene3D" id="3.40.190.10">
    <property type="entry name" value="Periplasmic binding protein-like II"/>
    <property type="match status" value="2"/>
</dbReference>
<gene>
    <name evidence="6" type="ORF">ACFSC7_13400</name>
</gene>
<dbReference type="PRINTS" id="PR00039">
    <property type="entry name" value="HTHLYSR"/>
</dbReference>
<reference evidence="7" key="1">
    <citation type="journal article" date="2019" name="Int. J. Syst. Evol. Microbiol.">
        <title>The Global Catalogue of Microorganisms (GCM) 10K type strain sequencing project: providing services to taxonomists for standard genome sequencing and annotation.</title>
        <authorList>
            <consortium name="The Broad Institute Genomics Platform"/>
            <consortium name="The Broad Institute Genome Sequencing Center for Infectious Disease"/>
            <person name="Wu L."/>
            <person name="Ma J."/>
        </authorList>
    </citation>
    <scope>NUCLEOTIDE SEQUENCE [LARGE SCALE GENOMIC DNA]</scope>
    <source>
        <strain evidence="7">JCM 3369</strain>
    </source>
</reference>
<dbReference type="RefSeq" id="WP_149892621.1">
    <property type="nucleotide sequence ID" value="NZ_JBHUFA010000004.1"/>
</dbReference>
<proteinExistence type="inferred from homology"/>
<dbReference type="Pfam" id="PF00126">
    <property type="entry name" value="HTH_1"/>
    <property type="match status" value="1"/>
</dbReference>
<evidence type="ECO:0000256" key="4">
    <source>
        <dbReference type="ARBA" id="ARBA00023163"/>
    </source>
</evidence>
<organism evidence="6 7">
    <name type="scientific">Roseibium aestuarii</name>
    <dbReference type="NCBI Taxonomy" id="2600299"/>
    <lineage>
        <taxon>Bacteria</taxon>
        <taxon>Pseudomonadati</taxon>
        <taxon>Pseudomonadota</taxon>
        <taxon>Alphaproteobacteria</taxon>
        <taxon>Hyphomicrobiales</taxon>
        <taxon>Stappiaceae</taxon>
        <taxon>Roseibium</taxon>
    </lineage>
</organism>
<dbReference type="InterPro" id="IPR036390">
    <property type="entry name" value="WH_DNA-bd_sf"/>
</dbReference>
<name>A0ABW4JYG1_9HYPH</name>
<keyword evidence="2" id="KW-0805">Transcription regulation</keyword>
<comment type="caution">
    <text evidence="6">The sequence shown here is derived from an EMBL/GenBank/DDBJ whole genome shotgun (WGS) entry which is preliminary data.</text>
</comment>
<sequence length="301" mass="32255">MELRHIRYFLRVAEEGSFTRAAEALGIGQPPLSQQIKALEQEIGARLFRRLPHGAELTEAGRIFHDRVRLLPAQAAEAADLARQAERGERGTLRLGVTGTGALTPLIPRCIRAFRQAYPEVDLRITEGNSSVLAQALLADQVDLAILRPSAADREHLTEETLLEEDLMAALPADHPLATSSAALPLADLAADPFIVTPRDVGTSLHETTLQACTDAGFVPLLGLPAPQIASILSLVSAGLGVSLVPASMARLQMPGIAFRPLADTRHKSALAVAYRRASTAVLVRNFVRTARRTGALVQDG</sequence>
<protein>
    <submittedName>
        <fullName evidence="6">LysR substrate-binding domain-containing protein</fullName>
    </submittedName>
</protein>